<dbReference type="AlphaFoldDB" id="A0A7X6IC53"/>
<dbReference type="InterPro" id="IPR036097">
    <property type="entry name" value="HisK_dim/P_sf"/>
</dbReference>
<gene>
    <name evidence="11" type="ORF">MNODULE_16975</name>
</gene>
<feature type="transmembrane region" description="Helical" evidence="8">
    <location>
        <begin position="295"/>
        <end position="316"/>
    </location>
</feature>
<keyword evidence="4" id="KW-0808">Transferase</keyword>
<feature type="domain" description="Histidine kinase" evidence="9">
    <location>
        <begin position="574"/>
        <end position="792"/>
    </location>
</feature>
<keyword evidence="8" id="KW-0812">Transmembrane</keyword>
<feature type="coiled-coil region" evidence="7">
    <location>
        <begin position="533"/>
        <end position="567"/>
    </location>
</feature>
<dbReference type="SMART" id="SM00388">
    <property type="entry name" value="HisKA"/>
    <property type="match status" value="2"/>
</dbReference>
<dbReference type="Gene3D" id="1.10.287.130">
    <property type="match status" value="2"/>
</dbReference>
<accession>A0A7X6IC53</accession>
<dbReference type="EMBL" id="VTOW01000003">
    <property type="protein sequence ID" value="NKE72446.1"/>
    <property type="molecule type" value="Genomic_DNA"/>
</dbReference>
<evidence type="ECO:0000256" key="7">
    <source>
        <dbReference type="SAM" id="Coils"/>
    </source>
</evidence>
<evidence type="ECO:0000256" key="3">
    <source>
        <dbReference type="ARBA" id="ARBA00022553"/>
    </source>
</evidence>
<dbReference type="PRINTS" id="PR00344">
    <property type="entry name" value="BCTRLSENSOR"/>
</dbReference>
<comment type="caution">
    <text evidence="11">The sequence shown here is derived from an EMBL/GenBank/DDBJ whole genome shotgun (WGS) entry which is preliminary data.</text>
</comment>
<dbReference type="SUPFAM" id="SSF52172">
    <property type="entry name" value="CheY-like"/>
    <property type="match status" value="1"/>
</dbReference>
<dbReference type="FunFam" id="1.10.287.130:FF:000045">
    <property type="entry name" value="Two-component system sensor histidine kinase/response regulator"/>
    <property type="match status" value="1"/>
</dbReference>
<dbReference type="Gene3D" id="3.30.565.10">
    <property type="entry name" value="Histidine kinase-like ATPase, C-terminal domain"/>
    <property type="match status" value="2"/>
</dbReference>
<dbReference type="SMART" id="SM00387">
    <property type="entry name" value="HATPase_c"/>
    <property type="match status" value="2"/>
</dbReference>
<dbReference type="Pfam" id="PF02518">
    <property type="entry name" value="HATPase_c"/>
    <property type="match status" value="2"/>
</dbReference>
<evidence type="ECO:0000256" key="6">
    <source>
        <dbReference type="PROSITE-ProRule" id="PRU00169"/>
    </source>
</evidence>
<keyword evidence="8" id="KW-0472">Membrane</keyword>
<dbReference type="InterPro" id="IPR001789">
    <property type="entry name" value="Sig_transdc_resp-reg_receiver"/>
</dbReference>
<dbReference type="SMART" id="SM00065">
    <property type="entry name" value="GAF"/>
    <property type="match status" value="1"/>
</dbReference>
<dbReference type="Pfam" id="PF00512">
    <property type="entry name" value="HisKA"/>
    <property type="match status" value="2"/>
</dbReference>
<dbReference type="InterPro" id="IPR005467">
    <property type="entry name" value="His_kinase_dom"/>
</dbReference>
<feature type="domain" description="Response regulatory" evidence="10">
    <location>
        <begin position="853"/>
        <end position="968"/>
    </location>
</feature>
<dbReference type="InterPro" id="IPR003594">
    <property type="entry name" value="HATPase_dom"/>
</dbReference>
<dbReference type="SUPFAM" id="SSF47384">
    <property type="entry name" value="Homodimeric domain of signal transducing histidine kinase"/>
    <property type="match status" value="2"/>
</dbReference>
<dbReference type="Pfam" id="PF00072">
    <property type="entry name" value="Response_reg"/>
    <property type="match status" value="1"/>
</dbReference>
<feature type="transmembrane region" description="Helical" evidence="8">
    <location>
        <begin position="41"/>
        <end position="60"/>
    </location>
</feature>
<dbReference type="EC" id="2.7.13.3" evidence="2"/>
<dbReference type="Gene3D" id="3.40.50.2300">
    <property type="match status" value="1"/>
</dbReference>
<dbReference type="InterPro" id="IPR004358">
    <property type="entry name" value="Sig_transdc_His_kin-like_C"/>
</dbReference>
<dbReference type="Proteomes" id="UP000534783">
    <property type="component" value="Unassembled WGS sequence"/>
</dbReference>
<organism evidence="11 12">
    <name type="scientific">Candidatus Manganitrophus noduliformans</name>
    <dbReference type="NCBI Taxonomy" id="2606439"/>
    <lineage>
        <taxon>Bacteria</taxon>
        <taxon>Pseudomonadati</taxon>
        <taxon>Nitrospirota</taxon>
        <taxon>Nitrospiria</taxon>
        <taxon>Candidatus Troglogloeales</taxon>
        <taxon>Candidatus Manganitrophaceae</taxon>
        <taxon>Candidatus Manganitrophus</taxon>
    </lineage>
</organism>
<feature type="domain" description="Histidine kinase" evidence="9">
    <location>
        <begin position="1013"/>
        <end position="1235"/>
    </location>
</feature>
<dbReference type="InterPro" id="IPR011006">
    <property type="entry name" value="CheY-like_superfamily"/>
</dbReference>
<protein>
    <recommendedName>
        <fullName evidence="2">histidine kinase</fullName>
        <ecNumber evidence="2">2.7.13.3</ecNumber>
    </recommendedName>
</protein>
<feature type="modified residue" description="4-aspartylphosphate" evidence="6">
    <location>
        <position position="901"/>
    </location>
</feature>
<sequence>MEEKPVRKWIDRWPFFIQTVMMNKVNAPLNNILLHVNKSTFWAGFVLCVYSFFMYALFVIQSSEKINFYSIPPIVTSILYFMFGYYIFQKNSNSPANIALASLWLSIAIWLSGYAMIYLSADYEHGLYWAKFLYFGVLLIPTTFYYFTVEFLGLERQRKRSLAVYSVSAIFILEMLTSNRFLNGLYAYYWGNYVRAGFLQNIFLFFFSITYAGGLLNLYQGYKKKLDESQIEAKRIQFVFWAFVIAVIGATDFIPNYGFEYYPFGYLLIGALFGVISYTIIQYRLLDISTVIHKTIMWLVTSSLIIIPISVLFYFGRNQIDRLSNLQLSIFVAGLFILTIPYFKLIQPRIDHWFQRRQYDMQKILQGMVKELATLKDLDSLIGKIASTIQDALYISNITLVLWDHKDGQFKIVKGESQAAKQISPDHPFLSWMKEQDRVIEADEIELDPKYESIRSWAQSYFKPFRSKIALPLIHDGKLIGIVNIGEKDNLKSFSNMDLDFLSNLRAEASIALSNSLLYDDVSKMSEELRQWAGELERKVDERTRELAESKRQLEESYQKLQELDQIKSKFFANISHELRTPITLILAPTEMMLSRNLGKLTKDQEKYLTIMQTNSLRLLKLINNLLDLAKVDAGKMELYYNRADFAKYVNEVVFSVSPMAEKKSLDLRFSSEETIPEFFFDADKIEKVILNLVFNALKFTEKGEITVSCSRQDNDVLVKVSDSGIGIPKEHMPKLFSRFSQADSSASRKYEGTGIGLALSRELVELHHGKIWAESEEGRGTTFLFTIPIYTRLEDVPGALDRRTEIVSVPEKRREEDWTKTLETQADYATAGIVQETAPLPEETNFTDGRHRLLLVEDNPNMLGYIASQLKDEYQLLFAKDGQEGVERATSEIPDLVISDVMMPYKDGHQLCREIKEEPRTCHIPIILLTAKTGITTKIEGLEHGADDYLTKPFNSQELRARVRSLINLRKLEREIQVRNHQLEETLQALKETQSQLVQSEKMAALGLLVAGVAHEINNPVSFAKGSLAIVRRSLEQIKAADRLSPVEMTELFEDIDISVQVIKNGLDRTENIIKNLKTFVRKDEEVLKPFDLHEGLESTLQLFQHEIAHRITIRREYGRISSVEAIPGQINQAFMNVLQNAVQSIPDRGEIFIKTEQEGERVRISVRDTGSGISEKDIPRVFDPFFTTKEVGKGTGLGMTITYKIIENHHGKIDVKSKVGSGTEVVISLPLTQPGVPTEKAGKGLYAGSAPI</sequence>
<evidence type="ECO:0000256" key="1">
    <source>
        <dbReference type="ARBA" id="ARBA00000085"/>
    </source>
</evidence>
<dbReference type="InterPro" id="IPR003018">
    <property type="entry name" value="GAF"/>
</dbReference>
<feature type="transmembrane region" description="Helical" evidence="8">
    <location>
        <begin position="100"/>
        <end position="121"/>
    </location>
</feature>
<name>A0A7X6IC53_9BACT</name>
<evidence type="ECO:0000256" key="8">
    <source>
        <dbReference type="SAM" id="Phobius"/>
    </source>
</evidence>
<dbReference type="Gene3D" id="3.30.450.40">
    <property type="match status" value="1"/>
</dbReference>
<feature type="transmembrane region" description="Helical" evidence="8">
    <location>
        <begin position="66"/>
        <end position="88"/>
    </location>
</feature>
<dbReference type="Pfam" id="PF16927">
    <property type="entry name" value="HisKA_7TM"/>
    <property type="match status" value="1"/>
</dbReference>
<comment type="catalytic activity">
    <reaction evidence="1">
        <text>ATP + protein L-histidine = ADP + protein N-phospho-L-histidine.</text>
        <dbReference type="EC" id="2.7.13.3"/>
    </reaction>
</comment>
<feature type="transmembrane region" description="Helical" evidence="8">
    <location>
        <begin position="198"/>
        <end position="218"/>
    </location>
</feature>
<feature type="transmembrane region" description="Helical" evidence="8">
    <location>
        <begin position="127"/>
        <end position="149"/>
    </location>
</feature>
<evidence type="ECO:0000256" key="2">
    <source>
        <dbReference type="ARBA" id="ARBA00012438"/>
    </source>
</evidence>
<keyword evidence="8" id="KW-1133">Transmembrane helix</keyword>
<dbReference type="CDD" id="cd00082">
    <property type="entry name" value="HisKA"/>
    <property type="match status" value="2"/>
</dbReference>
<dbReference type="CDD" id="cd17574">
    <property type="entry name" value="REC_OmpR"/>
    <property type="match status" value="1"/>
</dbReference>
<dbReference type="PROSITE" id="PS50110">
    <property type="entry name" value="RESPONSE_REGULATORY"/>
    <property type="match status" value="1"/>
</dbReference>
<dbReference type="InterPro" id="IPR036890">
    <property type="entry name" value="HATPase_C_sf"/>
</dbReference>
<evidence type="ECO:0000259" key="9">
    <source>
        <dbReference type="PROSITE" id="PS50109"/>
    </source>
</evidence>
<dbReference type="PROSITE" id="PS50109">
    <property type="entry name" value="HIS_KIN"/>
    <property type="match status" value="2"/>
</dbReference>
<feature type="transmembrane region" description="Helical" evidence="8">
    <location>
        <begin position="238"/>
        <end position="258"/>
    </location>
</feature>
<dbReference type="InterPro" id="IPR029016">
    <property type="entry name" value="GAF-like_dom_sf"/>
</dbReference>
<evidence type="ECO:0000313" key="12">
    <source>
        <dbReference type="Proteomes" id="UP000534783"/>
    </source>
</evidence>
<keyword evidence="7" id="KW-0175">Coiled coil</keyword>
<feature type="transmembrane region" description="Helical" evidence="8">
    <location>
        <begin position="328"/>
        <end position="346"/>
    </location>
</feature>
<dbReference type="InterPro" id="IPR003661">
    <property type="entry name" value="HisK_dim/P_dom"/>
</dbReference>
<dbReference type="PANTHER" id="PTHR43547:SF2">
    <property type="entry name" value="HYBRID SIGNAL TRANSDUCTION HISTIDINE KINASE C"/>
    <property type="match status" value="1"/>
</dbReference>
<dbReference type="FunFam" id="3.30.565.10:FF:000010">
    <property type="entry name" value="Sensor histidine kinase RcsC"/>
    <property type="match status" value="1"/>
</dbReference>
<evidence type="ECO:0000256" key="5">
    <source>
        <dbReference type="ARBA" id="ARBA00022777"/>
    </source>
</evidence>
<dbReference type="InterPro" id="IPR031621">
    <property type="entry name" value="HisKA_7TM"/>
</dbReference>
<evidence type="ECO:0000313" key="11">
    <source>
        <dbReference type="EMBL" id="NKE72446.1"/>
    </source>
</evidence>
<keyword evidence="12" id="KW-1185">Reference proteome</keyword>
<feature type="coiled-coil region" evidence="7">
    <location>
        <begin position="970"/>
        <end position="1004"/>
    </location>
</feature>
<evidence type="ECO:0000256" key="4">
    <source>
        <dbReference type="ARBA" id="ARBA00022679"/>
    </source>
</evidence>
<dbReference type="RefSeq" id="WP_320412489.1">
    <property type="nucleotide sequence ID" value="NZ_VTOW01000003.1"/>
</dbReference>
<dbReference type="SUPFAM" id="SSF55781">
    <property type="entry name" value="GAF domain-like"/>
    <property type="match status" value="1"/>
</dbReference>
<dbReference type="GO" id="GO:0000155">
    <property type="term" value="F:phosphorelay sensor kinase activity"/>
    <property type="evidence" value="ECO:0007669"/>
    <property type="project" value="InterPro"/>
</dbReference>
<dbReference type="SUPFAM" id="SSF55874">
    <property type="entry name" value="ATPase domain of HSP90 chaperone/DNA topoisomerase II/histidine kinase"/>
    <property type="match status" value="2"/>
</dbReference>
<keyword evidence="3 6" id="KW-0597">Phosphoprotein</keyword>
<keyword evidence="5" id="KW-0418">Kinase</keyword>
<feature type="transmembrane region" description="Helical" evidence="8">
    <location>
        <begin position="264"/>
        <end position="283"/>
    </location>
</feature>
<reference evidence="11 12" key="1">
    <citation type="journal article" date="2020" name="Nature">
        <title>Bacterial chemolithoautotrophy via manganese oxidation.</title>
        <authorList>
            <person name="Yu H."/>
            <person name="Leadbetter J.R."/>
        </authorList>
    </citation>
    <scope>NUCLEOTIDE SEQUENCE [LARGE SCALE GENOMIC DNA]</scope>
    <source>
        <strain evidence="11 12">Mn-1</strain>
    </source>
</reference>
<proteinExistence type="predicted"/>
<dbReference type="PANTHER" id="PTHR43547">
    <property type="entry name" value="TWO-COMPONENT HISTIDINE KINASE"/>
    <property type="match status" value="1"/>
</dbReference>
<evidence type="ECO:0000259" key="10">
    <source>
        <dbReference type="PROSITE" id="PS50110"/>
    </source>
</evidence>
<dbReference type="CDD" id="cd16922">
    <property type="entry name" value="HATPase_EvgS-ArcB-TorS-like"/>
    <property type="match status" value="1"/>
</dbReference>
<dbReference type="SMART" id="SM00448">
    <property type="entry name" value="REC"/>
    <property type="match status" value="1"/>
</dbReference>